<keyword evidence="7" id="KW-1185">Reference proteome</keyword>
<evidence type="ECO:0000256" key="2">
    <source>
        <dbReference type="ARBA" id="ARBA00022540"/>
    </source>
</evidence>
<comment type="caution">
    <text evidence="6">The sequence shown here is derived from an EMBL/GenBank/DDBJ whole genome shotgun (WGS) entry which is preliminary data.</text>
</comment>
<comment type="similarity">
    <text evidence="1">Belongs to the IF-3 family.</text>
</comment>
<evidence type="ECO:0000313" key="7">
    <source>
        <dbReference type="Proteomes" id="UP001516023"/>
    </source>
</evidence>
<dbReference type="GO" id="GO:0003743">
    <property type="term" value="F:translation initiation factor activity"/>
    <property type="evidence" value="ECO:0007669"/>
    <property type="project" value="UniProtKB-KW"/>
</dbReference>
<dbReference type="SUPFAM" id="SSF54364">
    <property type="entry name" value="Translation initiation factor IF3, N-terminal domain"/>
    <property type="match status" value="1"/>
</dbReference>
<dbReference type="SUPFAM" id="SSF55200">
    <property type="entry name" value="Translation initiation factor IF3, C-terminal domain"/>
    <property type="match status" value="1"/>
</dbReference>
<dbReference type="Gene3D" id="3.30.110.10">
    <property type="entry name" value="Translation initiation factor 3 (IF-3), C-terminal domain"/>
    <property type="match status" value="1"/>
</dbReference>
<protein>
    <recommendedName>
        <fullName evidence="8">Translation initiation factor IF-3</fullName>
    </recommendedName>
</protein>
<dbReference type="EMBL" id="JABMIG020000337">
    <property type="protein sequence ID" value="KAL3780830.1"/>
    <property type="molecule type" value="Genomic_DNA"/>
</dbReference>
<dbReference type="InterPro" id="IPR001288">
    <property type="entry name" value="Translation_initiation_fac_3"/>
</dbReference>
<evidence type="ECO:0008006" key="8">
    <source>
        <dbReference type="Google" id="ProtNLM"/>
    </source>
</evidence>
<sequence>MASLTSAVLRRQPIHSLIRPSCSHDASLSCLLTLYKQQQQRCANTYGCLYHSCARNTRLARPAFLHHSPELSQCALKLRILSASYVQVGLMSTKRKNPKARDENAPLLNEHLIAELLTRAGKKGSNEVSAETYEVRLIIDVGGKEKDNKLNNEDVKGISDETPTPGSQIVTINDAIKIAHQHSVDLMEVSLQQDPPVIKALDFDRFLYHQKRKESKTKDSGGGAISDKPLKEFKFRAGIADHDLERKTSNMIEYLEKGHAIRVTLTARRRSLNEDAQAIRTTLDRVKDLVGDKAVEVRGMKSNDQGSYGNLLLHPNLKK</sequence>
<dbReference type="NCBIfam" id="TIGR00168">
    <property type="entry name" value="infC"/>
    <property type="match status" value="1"/>
</dbReference>
<dbReference type="Pfam" id="PF00707">
    <property type="entry name" value="IF3_C"/>
    <property type="match status" value="1"/>
</dbReference>
<evidence type="ECO:0000313" key="6">
    <source>
        <dbReference type="EMBL" id="KAL3780830.1"/>
    </source>
</evidence>
<reference evidence="6 7" key="1">
    <citation type="journal article" date="2020" name="G3 (Bethesda)">
        <title>Improved Reference Genome for Cyclotella cryptica CCMP332, a Model for Cell Wall Morphogenesis, Salinity Adaptation, and Lipid Production in Diatoms (Bacillariophyta).</title>
        <authorList>
            <person name="Roberts W.R."/>
            <person name="Downey K.M."/>
            <person name="Ruck E.C."/>
            <person name="Traller J.C."/>
            <person name="Alverson A.J."/>
        </authorList>
    </citation>
    <scope>NUCLEOTIDE SEQUENCE [LARGE SCALE GENOMIC DNA]</scope>
    <source>
        <strain evidence="6 7">CCMP332</strain>
    </source>
</reference>
<dbReference type="PANTHER" id="PTHR10938">
    <property type="entry name" value="TRANSLATION INITIATION FACTOR IF-3"/>
    <property type="match status" value="1"/>
</dbReference>
<keyword evidence="2" id="KW-0396">Initiation factor</keyword>
<feature type="domain" description="Translation initiation factor 3 N-terminal" evidence="5">
    <location>
        <begin position="166"/>
        <end position="215"/>
    </location>
</feature>
<keyword evidence="3" id="KW-0648">Protein biosynthesis</keyword>
<dbReference type="Pfam" id="PF05198">
    <property type="entry name" value="IF3_N"/>
    <property type="match status" value="1"/>
</dbReference>
<dbReference type="InterPro" id="IPR019814">
    <property type="entry name" value="Translation_initiation_fac_3_N"/>
</dbReference>
<feature type="domain" description="Translation initiation factor 3 C-terminal" evidence="4">
    <location>
        <begin position="230"/>
        <end position="295"/>
    </location>
</feature>
<evidence type="ECO:0000256" key="1">
    <source>
        <dbReference type="ARBA" id="ARBA00005439"/>
    </source>
</evidence>
<evidence type="ECO:0000259" key="4">
    <source>
        <dbReference type="Pfam" id="PF00707"/>
    </source>
</evidence>
<dbReference type="PANTHER" id="PTHR10938:SF0">
    <property type="entry name" value="TRANSLATION INITIATION FACTOR IF-3, MITOCHONDRIAL"/>
    <property type="match status" value="1"/>
</dbReference>
<name>A0ABD3NY56_9STRA</name>
<gene>
    <name evidence="6" type="ORF">HJC23_011079</name>
</gene>
<dbReference type="Gene3D" id="3.10.20.80">
    <property type="entry name" value="Translation initiation factor 3 (IF-3), N-terminal domain"/>
    <property type="match status" value="1"/>
</dbReference>
<dbReference type="InterPro" id="IPR036787">
    <property type="entry name" value="T_IF-3_N_sf"/>
</dbReference>
<dbReference type="Proteomes" id="UP001516023">
    <property type="component" value="Unassembled WGS sequence"/>
</dbReference>
<evidence type="ECO:0000256" key="3">
    <source>
        <dbReference type="ARBA" id="ARBA00022917"/>
    </source>
</evidence>
<dbReference type="InterPro" id="IPR036788">
    <property type="entry name" value="T_IF-3_C_sf"/>
</dbReference>
<organism evidence="6 7">
    <name type="scientific">Cyclotella cryptica</name>
    <dbReference type="NCBI Taxonomy" id="29204"/>
    <lineage>
        <taxon>Eukaryota</taxon>
        <taxon>Sar</taxon>
        <taxon>Stramenopiles</taxon>
        <taxon>Ochrophyta</taxon>
        <taxon>Bacillariophyta</taxon>
        <taxon>Coscinodiscophyceae</taxon>
        <taxon>Thalassiosirophycidae</taxon>
        <taxon>Stephanodiscales</taxon>
        <taxon>Stephanodiscaceae</taxon>
        <taxon>Cyclotella</taxon>
    </lineage>
</organism>
<dbReference type="InterPro" id="IPR019815">
    <property type="entry name" value="Translation_initiation_fac_3_C"/>
</dbReference>
<accession>A0ABD3NY56</accession>
<dbReference type="GO" id="GO:0005737">
    <property type="term" value="C:cytoplasm"/>
    <property type="evidence" value="ECO:0007669"/>
    <property type="project" value="UniProtKB-ARBA"/>
</dbReference>
<evidence type="ECO:0000259" key="5">
    <source>
        <dbReference type="Pfam" id="PF05198"/>
    </source>
</evidence>
<dbReference type="AlphaFoldDB" id="A0ABD3NY56"/>
<proteinExistence type="inferred from homology"/>